<keyword evidence="4" id="KW-0430">Lectin</keyword>
<keyword evidence="5" id="KW-1185">Reference proteome</keyword>
<name>A0A090LMI3_STRRB</name>
<dbReference type="OrthoDB" id="441660at2759"/>
<dbReference type="InterPro" id="IPR016186">
    <property type="entry name" value="C-type_lectin-like/link_sf"/>
</dbReference>
<dbReference type="WormBase" id="SRAE_2000339000">
    <property type="protein sequence ID" value="SRP05214"/>
    <property type="gene ID" value="WBGene00263612"/>
</dbReference>
<reference evidence="6" key="2">
    <citation type="submission" date="2020-12" db="UniProtKB">
        <authorList>
            <consortium name="WormBaseParasite"/>
        </authorList>
    </citation>
    <scope>IDENTIFICATION</scope>
</reference>
<gene>
    <name evidence="4 6 7" type="ORF">SRAE_2000339000</name>
</gene>
<reference evidence="4 5" key="1">
    <citation type="submission" date="2014-09" db="EMBL/GenBank/DDBJ databases">
        <authorList>
            <person name="Martin A.A."/>
        </authorList>
    </citation>
    <scope>NUCLEOTIDE SEQUENCE</scope>
    <source>
        <strain evidence="5">ED321</strain>
        <strain evidence="4">ED321 Heterogonic</strain>
    </source>
</reference>
<evidence type="ECO:0000313" key="5">
    <source>
        <dbReference type="Proteomes" id="UP000035682"/>
    </source>
</evidence>
<dbReference type="GeneID" id="36381105"/>
<dbReference type="GO" id="GO:0030246">
    <property type="term" value="F:carbohydrate binding"/>
    <property type="evidence" value="ECO:0007669"/>
    <property type="project" value="UniProtKB-KW"/>
</dbReference>
<sequence length="428" mass="49262">MIIFYITIILQLFLKYTEEFYIENSNVFSPYTSCSNDGFIFTEGNRCYKAFQHGKSFKEAEAICEKLNSTIASLHSFMDKYNFIKFIEKHKIRNEKAIIMSGYKCFNNKICVWIDRSRFVLESGFKTAKNNLPCYGILTNHLSSWSCIDKIEENVNIIFVCEKKSISLPNCENKDYHRKPDGHCYKILHPNEKFSKRVAQSICRDDGANLPIIHNHLEHFVVNELANGEDIHIGLKCSSGPINIKNCFWSDKSKMDYVGIKEPSAINSLSSSCFSTTNDYYWTNGNCKHLRRVVCQIRMNYKNRNSLNEININEPPNYQVETNEISAKELYSDMSAEGVDPELSNYINGHNNRPQSIRDANSYLLNKSIETTITSYETTTTTTSGTTQENDEIVEEVIEENIPEKETLAEVDFNEEATIKISHLVNKK</sequence>
<dbReference type="CDD" id="cd00037">
    <property type="entry name" value="CLECT"/>
    <property type="match status" value="2"/>
</dbReference>
<evidence type="ECO:0000313" key="7">
    <source>
        <dbReference type="WormBase" id="SRAE_2000339000"/>
    </source>
</evidence>
<dbReference type="EMBL" id="LN609529">
    <property type="protein sequence ID" value="CEF68735.1"/>
    <property type="molecule type" value="Genomic_DNA"/>
</dbReference>
<dbReference type="SMART" id="SM00034">
    <property type="entry name" value="CLECT"/>
    <property type="match status" value="2"/>
</dbReference>
<keyword evidence="2" id="KW-0732">Signal</keyword>
<organism evidence="4">
    <name type="scientific">Strongyloides ratti</name>
    <name type="common">Parasitic roundworm</name>
    <dbReference type="NCBI Taxonomy" id="34506"/>
    <lineage>
        <taxon>Eukaryota</taxon>
        <taxon>Metazoa</taxon>
        <taxon>Ecdysozoa</taxon>
        <taxon>Nematoda</taxon>
        <taxon>Chromadorea</taxon>
        <taxon>Rhabditida</taxon>
        <taxon>Tylenchina</taxon>
        <taxon>Panagrolaimomorpha</taxon>
        <taxon>Strongyloidoidea</taxon>
        <taxon>Strongyloididae</taxon>
        <taxon>Strongyloides</taxon>
    </lineage>
</organism>
<evidence type="ECO:0000256" key="1">
    <source>
        <dbReference type="ARBA" id="ARBA00023157"/>
    </source>
</evidence>
<dbReference type="PANTHER" id="PTHR22991">
    <property type="entry name" value="PROTEIN CBG13490"/>
    <property type="match status" value="1"/>
</dbReference>
<feature type="signal peptide" evidence="2">
    <location>
        <begin position="1"/>
        <end position="19"/>
    </location>
</feature>
<feature type="chain" id="PRO_5015031096" evidence="2">
    <location>
        <begin position="20"/>
        <end position="428"/>
    </location>
</feature>
<dbReference type="SUPFAM" id="SSF56436">
    <property type="entry name" value="C-type lectin-like"/>
    <property type="match status" value="2"/>
</dbReference>
<dbReference type="RefSeq" id="XP_024507935.1">
    <property type="nucleotide sequence ID" value="XM_024654577.1"/>
</dbReference>
<dbReference type="PANTHER" id="PTHR22991:SF40">
    <property type="entry name" value="PROTEIN CBG13490"/>
    <property type="match status" value="1"/>
</dbReference>
<protein>
    <submittedName>
        <fullName evidence="4 6">C-type lectin domain and C-type lectin-like domain and C-type lectin fold domain-containing protein</fullName>
    </submittedName>
</protein>
<dbReference type="InterPro" id="IPR001304">
    <property type="entry name" value="C-type_lectin-like"/>
</dbReference>
<evidence type="ECO:0000313" key="4">
    <source>
        <dbReference type="EMBL" id="CEF68735.1"/>
    </source>
</evidence>
<dbReference type="CTD" id="36381105"/>
<dbReference type="InterPro" id="IPR016187">
    <property type="entry name" value="CTDL_fold"/>
</dbReference>
<evidence type="ECO:0000259" key="3">
    <source>
        <dbReference type="PROSITE" id="PS50041"/>
    </source>
</evidence>
<dbReference type="Proteomes" id="UP000035682">
    <property type="component" value="Unplaced"/>
</dbReference>
<evidence type="ECO:0000256" key="2">
    <source>
        <dbReference type="SAM" id="SignalP"/>
    </source>
</evidence>
<dbReference type="Pfam" id="PF00059">
    <property type="entry name" value="Lectin_C"/>
    <property type="match status" value="1"/>
</dbReference>
<evidence type="ECO:0000313" key="6">
    <source>
        <dbReference type="WBParaSite" id="SRAE_2000339000.1"/>
    </source>
</evidence>
<feature type="domain" description="C-type lectin" evidence="3">
    <location>
        <begin position="180"/>
        <end position="296"/>
    </location>
</feature>
<dbReference type="InterPro" id="IPR050976">
    <property type="entry name" value="Snaclec"/>
</dbReference>
<dbReference type="STRING" id="34506.A0A090LMI3"/>
<keyword evidence="1" id="KW-1015">Disulfide bond</keyword>
<dbReference type="PROSITE" id="PS50041">
    <property type="entry name" value="C_TYPE_LECTIN_2"/>
    <property type="match status" value="1"/>
</dbReference>
<proteinExistence type="predicted"/>
<dbReference type="WBParaSite" id="SRAE_2000339000.1">
    <property type="protein sequence ID" value="SRAE_2000339000.1"/>
    <property type="gene ID" value="WBGene00263612"/>
</dbReference>
<accession>A0A090LMI3</accession>
<dbReference type="AlphaFoldDB" id="A0A090LMI3"/>
<dbReference type="Gene3D" id="3.10.100.10">
    <property type="entry name" value="Mannose-Binding Protein A, subunit A"/>
    <property type="match status" value="2"/>
</dbReference>